<name>D5V160_ARCNC</name>
<keyword evidence="1" id="KW-0472">Membrane</keyword>
<evidence type="ECO:0000256" key="1">
    <source>
        <dbReference type="HAMAP-Rule" id="MF_00386"/>
    </source>
</evidence>
<dbReference type="PANTHER" id="PTHR33383">
    <property type="entry name" value="MEMBRANE PROTEIN INSERTION EFFICIENCY FACTOR-RELATED"/>
    <property type="match status" value="1"/>
</dbReference>
<dbReference type="STRING" id="572480.Arnit_2371"/>
<evidence type="ECO:0000313" key="2">
    <source>
        <dbReference type="EMBL" id="ADG94022.1"/>
    </source>
</evidence>
<comment type="similarity">
    <text evidence="1">Belongs to the UPF0161 family.</text>
</comment>
<dbReference type="RefSeq" id="WP_013136167.1">
    <property type="nucleotide sequence ID" value="NC_014166.1"/>
</dbReference>
<keyword evidence="1" id="KW-1003">Cell membrane</keyword>
<dbReference type="AlphaFoldDB" id="D5V160"/>
<sequence length="110" mass="13481">MNFVFKYLIKFYQKFISRYTSPSCRFYPTCSEYGVWQMENNSFFKAIYFTITRILKCNQLFKGGIDYPIVNKIPNKSIIYKKIKVIYWFVPTEDNKYFVVKNWERNKNNE</sequence>
<accession>D5V160</accession>
<organism evidence="2 3">
    <name type="scientific">Arcobacter nitrofigilis (strain ATCC 33309 / DSM 7299 / CCUG 15893 / LMG 7604 / NCTC 12251 / CI)</name>
    <name type="common">Campylobacter nitrofigilis</name>
    <dbReference type="NCBI Taxonomy" id="572480"/>
    <lineage>
        <taxon>Bacteria</taxon>
        <taxon>Pseudomonadati</taxon>
        <taxon>Campylobacterota</taxon>
        <taxon>Epsilonproteobacteria</taxon>
        <taxon>Campylobacterales</taxon>
        <taxon>Arcobacteraceae</taxon>
        <taxon>Arcobacter</taxon>
    </lineage>
</organism>
<gene>
    <name evidence="2" type="ordered locus">Arnit_2371</name>
</gene>
<dbReference type="SMART" id="SM01234">
    <property type="entry name" value="Haemolytic"/>
    <property type="match status" value="1"/>
</dbReference>
<protein>
    <recommendedName>
        <fullName evidence="1">Putative membrane protein insertion efficiency factor</fullName>
    </recommendedName>
</protein>
<dbReference type="GO" id="GO:0005886">
    <property type="term" value="C:plasma membrane"/>
    <property type="evidence" value="ECO:0007669"/>
    <property type="project" value="UniProtKB-SubCell"/>
</dbReference>
<keyword evidence="3" id="KW-1185">Reference proteome</keyword>
<dbReference type="InterPro" id="IPR002696">
    <property type="entry name" value="Membr_insert_effic_factor_YidD"/>
</dbReference>
<dbReference type="PANTHER" id="PTHR33383:SF1">
    <property type="entry name" value="MEMBRANE PROTEIN INSERTION EFFICIENCY FACTOR-RELATED"/>
    <property type="match status" value="1"/>
</dbReference>
<comment type="function">
    <text evidence="1">Could be involved in insertion of integral membrane proteins into the membrane.</text>
</comment>
<reference evidence="2 3" key="1">
    <citation type="journal article" date="2010" name="Stand. Genomic Sci.">
        <title>Complete genome sequence of Arcobacter nitrofigilis type strain (CI).</title>
        <authorList>
            <person name="Pati A."/>
            <person name="Gronow S."/>
            <person name="Lapidus A."/>
            <person name="Copeland A."/>
            <person name="Glavina Del Rio T."/>
            <person name="Nolan M."/>
            <person name="Lucas S."/>
            <person name="Tice H."/>
            <person name="Cheng J.F."/>
            <person name="Han C."/>
            <person name="Chertkov O."/>
            <person name="Bruce D."/>
            <person name="Tapia R."/>
            <person name="Goodwin L."/>
            <person name="Pitluck S."/>
            <person name="Liolios K."/>
            <person name="Ivanova N."/>
            <person name="Mavromatis K."/>
            <person name="Chen A."/>
            <person name="Palaniappan K."/>
            <person name="Land M."/>
            <person name="Hauser L."/>
            <person name="Chang Y.J."/>
            <person name="Jeffries C.D."/>
            <person name="Detter J.C."/>
            <person name="Rohde M."/>
            <person name="Goker M."/>
            <person name="Bristow J."/>
            <person name="Eisen J.A."/>
            <person name="Markowitz V."/>
            <person name="Hugenholtz P."/>
            <person name="Klenk H.P."/>
            <person name="Kyrpides N.C."/>
        </authorList>
    </citation>
    <scope>NUCLEOTIDE SEQUENCE [LARGE SCALE GENOMIC DNA]</scope>
    <source>
        <strain evidence="3">ATCC 33309 / DSM 7299 / CCUG 15893 / LMG 7604 / NCTC 12251 / CI</strain>
    </source>
</reference>
<dbReference type="OrthoDB" id="9801753at2"/>
<dbReference type="EMBL" id="CP001999">
    <property type="protein sequence ID" value="ADG94022.1"/>
    <property type="molecule type" value="Genomic_DNA"/>
</dbReference>
<dbReference type="HAMAP" id="MF_00386">
    <property type="entry name" value="UPF0161_YidD"/>
    <property type="match status" value="1"/>
</dbReference>
<dbReference type="eggNOG" id="COG0759">
    <property type="taxonomic scope" value="Bacteria"/>
</dbReference>
<dbReference type="Proteomes" id="UP000000939">
    <property type="component" value="Chromosome"/>
</dbReference>
<comment type="subcellular location">
    <subcellularLocation>
        <location evidence="1">Cell inner membrane</location>
        <topology evidence="1">Peripheral membrane protein</topology>
        <orientation evidence="1">Cytoplasmic side</orientation>
    </subcellularLocation>
</comment>
<dbReference type="HOGENOM" id="CLU_144811_4_0_7"/>
<proteinExistence type="inferred from homology"/>
<dbReference type="KEGG" id="ant:Arnit_2371"/>
<dbReference type="Pfam" id="PF01809">
    <property type="entry name" value="YidD"/>
    <property type="match status" value="1"/>
</dbReference>
<keyword evidence="1" id="KW-0997">Cell inner membrane</keyword>
<dbReference type="NCBIfam" id="TIGR00278">
    <property type="entry name" value="membrane protein insertion efficiency factor YidD"/>
    <property type="match status" value="1"/>
</dbReference>
<evidence type="ECO:0000313" key="3">
    <source>
        <dbReference type="Proteomes" id="UP000000939"/>
    </source>
</evidence>